<reference evidence="1" key="2">
    <citation type="submission" date="2020-09" db="EMBL/GenBank/DDBJ databases">
        <authorList>
            <person name="Sun Q."/>
            <person name="Ohkuma M."/>
        </authorList>
    </citation>
    <scope>NUCLEOTIDE SEQUENCE</scope>
    <source>
        <strain evidence="1">JCM 15325</strain>
    </source>
</reference>
<evidence type="ECO:0000313" key="1">
    <source>
        <dbReference type="EMBL" id="GGL47929.1"/>
    </source>
</evidence>
<organism evidence="1 2">
    <name type="scientific">Sporolactobacillus putidus</name>
    <dbReference type="NCBI Taxonomy" id="492735"/>
    <lineage>
        <taxon>Bacteria</taxon>
        <taxon>Bacillati</taxon>
        <taxon>Bacillota</taxon>
        <taxon>Bacilli</taxon>
        <taxon>Bacillales</taxon>
        <taxon>Sporolactobacillaceae</taxon>
        <taxon>Sporolactobacillus</taxon>
    </lineage>
</organism>
<comment type="caution">
    <text evidence="1">The sequence shown here is derived from an EMBL/GenBank/DDBJ whole genome shotgun (WGS) entry which is preliminary data.</text>
</comment>
<protein>
    <submittedName>
        <fullName evidence="1">Uncharacterized protein</fullName>
    </submittedName>
</protein>
<dbReference type="AlphaFoldDB" id="A0A917S272"/>
<gene>
    <name evidence="1" type="ORF">GCM10007968_10190</name>
</gene>
<name>A0A917S272_9BACL</name>
<dbReference type="Proteomes" id="UP000654670">
    <property type="component" value="Unassembled WGS sequence"/>
</dbReference>
<dbReference type="RefSeq" id="WP_188801998.1">
    <property type="nucleotide sequence ID" value="NZ_BMOK01000003.1"/>
</dbReference>
<dbReference type="EMBL" id="BMOK01000003">
    <property type="protein sequence ID" value="GGL47929.1"/>
    <property type="molecule type" value="Genomic_DNA"/>
</dbReference>
<reference evidence="1" key="1">
    <citation type="journal article" date="2014" name="Int. J. Syst. Evol. Microbiol.">
        <title>Complete genome sequence of Corynebacterium casei LMG S-19264T (=DSM 44701T), isolated from a smear-ripened cheese.</title>
        <authorList>
            <consortium name="US DOE Joint Genome Institute (JGI-PGF)"/>
            <person name="Walter F."/>
            <person name="Albersmeier A."/>
            <person name="Kalinowski J."/>
            <person name="Ruckert C."/>
        </authorList>
    </citation>
    <scope>NUCLEOTIDE SEQUENCE</scope>
    <source>
        <strain evidence="1">JCM 15325</strain>
    </source>
</reference>
<evidence type="ECO:0000313" key="2">
    <source>
        <dbReference type="Proteomes" id="UP000654670"/>
    </source>
</evidence>
<proteinExistence type="predicted"/>
<accession>A0A917S272</accession>
<keyword evidence="2" id="KW-1185">Reference proteome</keyword>
<sequence length="63" mass="7086">MPNRYILSFFAADLFQCEKRSDSSIVDDPVKDEKYELPRGASQSGPKELEGKMGTCVLRFNLG</sequence>